<evidence type="ECO:0000259" key="8">
    <source>
        <dbReference type="Pfam" id="PF03711"/>
    </source>
</evidence>
<dbReference type="InterPro" id="IPR015421">
    <property type="entry name" value="PyrdxlP-dep_Trfase_major"/>
</dbReference>
<dbReference type="SUPFAM" id="SSF53383">
    <property type="entry name" value="PLP-dependent transferases"/>
    <property type="match status" value="1"/>
</dbReference>
<dbReference type="Pfam" id="PF03711">
    <property type="entry name" value="OKR_DC_1_C"/>
    <property type="match status" value="1"/>
</dbReference>
<accession>A0ABR8N6F6</accession>
<keyword evidence="9" id="KW-0032">Aminotransferase</keyword>
<name>A0ABR8N6F6_9BACL</name>
<evidence type="ECO:0000256" key="6">
    <source>
        <dbReference type="SAM" id="Coils"/>
    </source>
</evidence>
<evidence type="ECO:0000313" key="10">
    <source>
        <dbReference type="Proteomes" id="UP000609346"/>
    </source>
</evidence>
<organism evidence="9 10">
    <name type="scientific">Paenibacillus terricola</name>
    <dbReference type="NCBI Taxonomy" id="2763503"/>
    <lineage>
        <taxon>Bacteria</taxon>
        <taxon>Bacillati</taxon>
        <taxon>Bacillota</taxon>
        <taxon>Bacilli</taxon>
        <taxon>Bacillales</taxon>
        <taxon>Paenibacillaceae</taxon>
        <taxon>Paenibacillus</taxon>
    </lineage>
</organism>
<keyword evidence="9" id="KW-0808">Transferase</keyword>
<dbReference type="Proteomes" id="UP000609346">
    <property type="component" value="Unassembled WGS sequence"/>
</dbReference>
<dbReference type="InterPro" id="IPR036633">
    <property type="entry name" value="Prn/Lys/Arg_de-COase_C_sf"/>
</dbReference>
<keyword evidence="10" id="KW-1185">Reference proteome</keyword>
<dbReference type="Pfam" id="PF01276">
    <property type="entry name" value="OKR_DC_1"/>
    <property type="match status" value="1"/>
</dbReference>
<dbReference type="PANTHER" id="PTHR43277">
    <property type="entry name" value="ARGININE DECARBOXYLASE"/>
    <property type="match status" value="1"/>
</dbReference>
<gene>
    <name evidence="9" type="ORF">H8B09_29265</name>
</gene>
<dbReference type="GO" id="GO:0008483">
    <property type="term" value="F:transaminase activity"/>
    <property type="evidence" value="ECO:0007669"/>
    <property type="project" value="UniProtKB-KW"/>
</dbReference>
<dbReference type="SUPFAM" id="SSF55904">
    <property type="entry name" value="Ornithine decarboxylase C-terminal domain"/>
    <property type="match status" value="1"/>
</dbReference>
<evidence type="ECO:0000313" key="9">
    <source>
        <dbReference type="EMBL" id="MBD3922836.1"/>
    </source>
</evidence>
<dbReference type="InterPro" id="IPR000310">
    <property type="entry name" value="Orn/Lys/Arg_deCO2ase_major_dom"/>
</dbReference>
<feature type="coiled-coil region" evidence="6">
    <location>
        <begin position="406"/>
        <end position="433"/>
    </location>
</feature>
<dbReference type="InterPro" id="IPR008286">
    <property type="entry name" value="Prn/Lys/Arg_de-COase_C"/>
</dbReference>
<reference evidence="9 10" key="1">
    <citation type="submission" date="2020-09" db="EMBL/GenBank/DDBJ databases">
        <title>Paenibacillus sp. strain PR3 16S rRNA gene Genome sequencing and assembly.</title>
        <authorList>
            <person name="Kim J."/>
        </authorList>
    </citation>
    <scope>NUCLEOTIDE SEQUENCE [LARGE SCALE GENOMIC DNA]</scope>
    <source>
        <strain evidence="9 10">PR3</strain>
    </source>
</reference>
<keyword evidence="4" id="KW-0663">Pyridoxal phosphate</keyword>
<dbReference type="InterPro" id="IPR052357">
    <property type="entry name" value="Orn_Lys_Arg_decarboxylase-I"/>
</dbReference>
<keyword evidence="5" id="KW-0456">Lyase</keyword>
<dbReference type="Gene3D" id="3.90.105.10">
    <property type="entry name" value="Molybdopterin biosynthesis moea protein, domain 2"/>
    <property type="match status" value="1"/>
</dbReference>
<comment type="cofactor">
    <cofactor evidence="1">
        <name>pyridoxal 5'-phosphate</name>
        <dbReference type="ChEBI" id="CHEBI:597326"/>
    </cofactor>
</comment>
<keyword evidence="6" id="KW-0175">Coiled coil</keyword>
<dbReference type="InterPro" id="IPR015424">
    <property type="entry name" value="PyrdxlP-dep_Trfase"/>
</dbReference>
<evidence type="ECO:0000256" key="1">
    <source>
        <dbReference type="ARBA" id="ARBA00001933"/>
    </source>
</evidence>
<evidence type="ECO:0000256" key="4">
    <source>
        <dbReference type="ARBA" id="ARBA00022898"/>
    </source>
</evidence>
<evidence type="ECO:0000256" key="3">
    <source>
        <dbReference type="ARBA" id="ARBA00022793"/>
    </source>
</evidence>
<sequence length="525" mass="57623">MDKRVRAPLYECLTTHEASNPVSFHVPGHRNGRAWRAGTDEQGIRRERLERFGGVLSIDVTEISATDDLHAPENAIADAQRLAAGVFGADETMLLVGGSTAGNIAMILTVCEPGALILVQRNVHKSVLNGLRLAGARAVFMQPAYEPGEGTVLVPSLETVEQALKRYPDARAVMLSTPNYYGRGVSIKSYADLAHAYGIPLLVDEAHGAHYGLHGAFPVSAISEGADAVVQSTHKTLPAMTMGAMLHVRERYMDMDRLRDMLAVVQSSSPSFPIMASLDIARAMIEEEGSVLFEPGLKQAEQFRLEIGRRNGRLIVSTIDNGQARDIAAKTDDYGPQWTGDVRIDPLRVLLRDKLGLASGYELLRMLEGHGCWAEMADECRVLLLFGPFVGVDETKRLLDACEAIERKLEIRNANYDEDREESRQQVVDKQDEADWMISDPILFSTKRMNRDMITVVPLLSAAGCISAETIIPYPPGIPLVYAGERLKHSIVTRLSKLAEMGAKCQGASDPTLQTIRIMEHPTEA</sequence>
<evidence type="ECO:0000259" key="7">
    <source>
        <dbReference type="Pfam" id="PF01276"/>
    </source>
</evidence>
<dbReference type="EMBL" id="JACXZA010000012">
    <property type="protein sequence ID" value="MBD3922836.1"/>
    <property type="molecule type" value="Genomic_DNA"/>
</dbReference>
<protein>
    <submittedName>
        <fullName evidence="9">Aminotransferase class I/II-fold pyridoxal phosphate-dependent enzyme</fullName>
    </submittedName>
</protein>
<proteinExistence type="inferred from homology"/>
<dbReference type="PANTHER" id="PTHR43277:SF3">
    <property type="entry name" value="DECARBOXYLASE, PUTATIVE-RELATED"/>
    <property type="match status" value="1"/>
</dbReference>
<keyword evidence="3" id="KW-0210">Decarboxylase</keyword>
<feature type="domain" description="Orn/Lys/Arg decarboxylases family 1 pyridoxal-P attachment site" evidence="7">
    <location>
        <begin position="8"/>
        <end position="388"/>
    </location>
</feature>
<comment type="similarity">
    <text evidence="2">Belongs to the Orn/Lys/Arg decarboxylase class-I family.</text>
</comment>
<feature type="domain" description="Orn/Lys/Arg decarboxylase C-terminal" evidence="8">
    <location>
        <begin position="446"/>
        <end position="506"/>
    </location>
</feature>
<dbReference type="Gene3D" id="3.40.640.10">
    <property type="entry name" value="Type I PLP-dependent aspartate aminotransferase-like (Major domain)"/>
    <property type="match status" value="1"/>
</dbReference>
<comment type="caution">
    <text evidence="9">The sequence shown here is derived from an EMBL/GenBank/DDBJ whole genome shotgun (WGS) entry which is preliminary data.</text>
</comment>
<dbReference type="RefSeq" id="WP_191207130.1">
    <property type="nucleotide sequence ID" value="NZ_JACXZA010000012.1"/>
</dbReference>
<evidence type="ECO:0000256" key="2">
    <source>
        <dbReference type="ARBA" id="ARBA00010671"/>
    </source>
</evidence>
<evidence type="ECO:0000256" key="5">
    <source>
        <dbReference type="ARBA" id="ARBA00023239"/>
    </source>
</evidence>